<gene>
    <name evidence="2" type="ORF">EVA_17109</name>
</gene>
<evidence type="ECO:0000256" key="1">
    <source>
        <dbReference type="SAM" id="MobiDB-lite"/>
    </source>
</evidence>
<dbReference type="EMBL" id="AMCI01006176">
    <property type="protein sequence ID" value="EJW94786.1"/>
    <property type="molecule type" value="Genomic_DNA"/>
</dbReference>
<protein>
    <submittedName>
        <fullName evidence="2">Uncharacterized protein</fullName>
    </submittedName>
</protein>
<name>J9FIQ0_9ZZZZ</name>
<comment type="caution">
    <text evidence="2">The sequence shown here is derived from an EMBL/GenBank/DDBJ whole genome shotgun (WGS) entry which is preliminary data.</text>
</comment>
<evidence type="ECO:0000313" key="2">
    <source>
        <dbReference type="EMBL" id="EJW94786.1"/>
    </source>
</evidence>
<feature type="region of interest" description="Disordered" evidence="1">
    <location>
        <begin position="1"/>
        <end position="35"/>
    </location>
</feature>
<dbReference type="AlphaFoldDB" id="J9FIQ0"/>
<reference evidence="2" key="1">
    <citation type="journal article" date="2012" name="PLoS ONE">
        <title>Gene sets for utilization of primary and secondary nutrition supplies in the distal gut of endangered iberian lynx.</title>
        <authorList>
            <person name="Alcaide M."/>
            <person name="Messina E."/>
            <person name="Richter M."/>
            <person name="Bargiela R."/>
            <person name="Peplies J."/>
            <person name="Huws S.A."/>
            <person name="Newbold C.J."/>
            <person name="Golyshin P.N."/>
            <person name="Simon M.A."/>
            <person name="Lopez G."/>
            <person name="Yakimov M.M."/>
            <person name="Ferrer M."/>
        </authorList>
    </citation>
    <scope>NUCLEOTIDE SEQUENCE</scope>
</reference>
<sequence>MERVSHLPDDCETLPRHGHSRHCRLPPAQSWPESKPLQQSYPVLLRGPADPVRTFYQTLHRMYLHNCIPYHP</sequence>
<proteinExistence type="predicted"/>
<accession>J9FIQ0</accession>
<organism evidence="2">
    <name type="scientific">gut metagenome</name>
    <dbReference type="NCBI Taxonomy" id="749906"/>
    <lineage>
        <taxon>unclassified sequences</taxon>
        <taxon>metagenomes</taxon>
        <taxon>organismal metagenomes</taxon>
    </lineage>
</organism>
<feature type="compositionally biased region" description="Basic and acidic residues" evidence="1">
    <location>
        <begin position="1"/>
        <end position="15"/>
    </location>
</feature>